<accession>A0A832DHK9</accession>
<reference evidence="1" key="1">
    <citation type="journal article" date="2020" name="mSystems">
        <title>Genome- and Community-Level Interaction Insights into Carbon Utilization and Element Cycling Functions of Hydrothermarchaeota in Hydrothermal Sediment.</title>
        <authorList>
            <person name="Zhou Z."/>
            <person name="Liu Y."/>
            <person name="Xu W."/>
            <person name="Pan J."/>
            <person name="Luo Z.H."/>
            <person name="Li M."/>
        </authorList>
    </citation>
    <scope>NUCLEOTIDE SEQUENCE [LARGE SCALE GENOMIC DNA]</scope>
    <source>
        <strain evidence="1">SpSt-500</strain>
    </source>
</reference>
<protein>
    <submittedName>
        <fullName evidence="1">Uncharacterized protein</fullName>
    </submittedName>
</protein>
<dbReference type="EMBL" id="DSVI01000007">
    <property type="protein sequence ID" value="HGT47537.1"/>
    <property type="molecule type" value="Genomic_DNA"/>
</dbReference>
<organism evidence="1">
    <name type="scientific">Ignavibacterium album</name>
    <dbReference type="NCBI Taxonomy" id="591197"/>
    <lineage>
        <taxon>Bacteria</taxon>
        <taxon>Pseudomonadati</taxon>
        <taxon>Ignavibacteriota</taxon>
        <taxon>Ignavibacteria</taxon>
        <taxon>Ignavibacteriales</taxon>
        <taxon>Ignavibacteriaceae</taxon>
        <taxon>Ignavibacterium</taxon>
    </lineage>
</organism>
<evidence type="ECO:0000313" key="1">
    <source>
        <dbReference type="EMBL" id="HGT47537.1"/>
    </source>
</evidence>
<proteinExistence type="predicted"/>
<comment type="caution">
    <text evidence="1">The sequence shown here is derived from an EMBL/GenBank/DDBJ whole genome shotgun (WGS) entry which is preliminary data.</text>
</comment>
<gene>
    <name evidence="1" type="ORF">ENS56_05855</name>
</gene>
<sequence>MFMNNSLKILFFVLIGALGFISCSKKSDNPVAPGGSQTTELKLTIGTQQITFNQGIGGYAINENVSYVQFTKAESGDTLLFIMIFDGKATGNQNWNVNNDLGVILFQYGASGTIIFSPLNGSTNITAYGNVGGYISGTFTGQLQDQNGSSVNINGNFSVQRSADIQTIGGENKINSQRQNIE</sequence>
<name>A0A832DHK9_9BACT</name>
<dbReference type="AlphaFoldDB" id="A0A832DHK9"/>